<evidence type="ECO:0000256" key="4">
    <source>
        <dbReference type="ARBA" id="ARBA00022519"/>
    </source>
</evidence>
<dbReference type="PROSITE" id="PS50198">
    <property type="entry name" value="PPIC_PPIASE_2"/>
    <property type="match status" value="1"/>
</dbReference>
<dbReference type="InterPro" id="IPR052029">
    <property type="entry name" value="PpiD_chaperone"/>
</dbReference>
<evidence type="ECO:0000259" key="15">
    <source>
        <dbReference type="PROSITE" id="PS50198"/>
    </source>
</evidence>
<dbReference type="PANTHER" id="PTHR47529">
    <property type="entry name" value="PEPTIDYL-PROLYL CIS-TRANS ISOMERASE D"/>
    <property type="match status" value="1"/>
</dbReference>
<organism evidence="16 17">
    <name type="scientific">Sphingomonas aliaeris</name>
    <dbReference type="NCBI Taxonomy" id="2759526"/>
    <lineage>
        <taxon>Bacteria</taxon>
        <taxon>Pseudomonadati</taxon>
        <taxon>Pseudomonadota</taxon>
        <taxon>Alphaproteobacteria</taxon>
        <taxon>Sphingomonadales</taxon>
        <taxon>Sphingomonadaceae</taxon>
        <taxon>Sphingomonas</taxon>
    </lineage>
</organism>
<dbReference type="Proteomes" id="UP000595894">
    <property type="component" value="Chromosome"/>
</dbReference>
<evidence type="ECO:0000313" key="17">
    <source>
        <dbReference type="Proteomes" id="UP000595894"/>
    </source>
</evidence>
<dbReference type="Gene3D" id="1.10.4030.10">
    <property type="entry name" value="Porin chaperone SurA, peptide-binding domain"/>
    <property type="match status" value="1"/>
</dbReference>
<evidence type="ECO:0000256" key="6">
    <source>
        <dbReference type="ARBA" id="ARBA00022989"/>
    </source>
</evidence>
<keyword evidence="4" id="KW-0997">Cell inner membrane</keyword>
<dbReference type="SUPFAM" id="SSF54534">
    <property type="entry name" value="FKBP-like"/>
    <property type="match status" value="1"/>
</dbReference>
<accession>A0A974NX67</accession>
<evidence type="ECO:0000256" key="11">
    <source>
        <dbReference type="ARBA" id="ARBA00038408"/>
    </source>
</evidence>
<dbReference type="EMBL" id="CP061035">
    <property type="protein sequence ID" value="QQV78528.1"/>
    <property type="molecule type" value="Genomic_DNA"/>
</dbReference>
<keyword evidence="5" id="KW-0812">Transmembrane</keyword>
<dbReference type="KEGG" id="sari:H5J25_07820"/>
<sequence>MLSVIRGIIHSKVGIVIAFALLAMLVLSFASGDINNLVNSGGDAKSDTVATVGKEKVTVPALTQELQAQVQNYAQQQPGLDMIKFVSGGGFEPTLDRSITELALQQFGEKQGLVVSKKLIDGQIASIPALQGPDGKFSQAAYESLLSQQGLTDREVRLGLMRQLIGRQLVLPILPAAQVSQGLALPYASLLLEKRQGELAFIPTRAMGEGAPATDAEVKAWYKRNLARYMIPERRVIRYAMVTADQIKAQTVPTEAELAAAYKAQARTYAATEKRDLLQVIVVDQAAANALLAKVKSGTALDVAARAAGLEPTMLSALDKIGYAAQSSPAAADAVFGAAKGALVGPVRSTIGFAIVRVDKVEQSAGKTFEQAKPELVAAATKTKTLEVLGRIHDAMDDNIGNNRATFDDVIAQQKLSATATPPLLSDGRDPNDPSKKAAADFMPIVAAAFAAAPNDPPQMVQVDPTGGFAVVALGQVVPAAAPPVAQIRAAVARDFQLDRARRAARTVANDVVAKVGKGQPLASLIAASGVKAPPVEPLASSRAQMAANPRGAPPPLVLMFSMTENSAKLLEAPNNEGWFIVKLNKIDRGNAAGNAAVIRATQDDLGKLAGREYAEQFTNAVKSIVGVKKNAARINALKAQLLGQAAAN</sequence>
<feature type="domain" description="PpiC" evidence="15">
    <location>
        <begin position="232"/>
        <end position="360"/>
    </location>
</feature>
<dbReference type="GO" id="GO:0005886">
    <property type="term" value="C:plasma membrane"/>
    <property type="evidence" value="ECO:0007669"/>
    <property type="project" value="UniProtKB-SubCell"/>
</dbReference>
<dbReference type="RefSeq" id="WP_202095477.1">
    <property type="nucleotide sequence ID" value="NZ_CP061035.1"/>
</dbReference>
<dbReference type="InterPro" id="IPR027304">
    <property type="entry name" value="Trigger_fact/SurA_dom_sf"/>
</dbReference>
<dbReference type="SUPFAM" id="SSF109998">
    <property type="entry name" value="Triger factor/SurA peptide-binding domain-like"/>
    <property type="match status" value="1"/>
</dbReference>
<keyword evidence="14" id="KW-0697">Rotamase</keyword>
<evidence type="ECO:0000256" key="13">
    <source>
        <dbReference type="ARBA" id="ARBA00042775"/>
    </source>
</evidence>
<evidence type="ECO:0000256" key="9">
    <source>
        <dbReference type="ARBA" id="ARBA00030642"/>
    </source>
</evidence>
<evidence type="ECO:0000256" key="14">
    <source>
        <dbReference type="PROSITE-ProRule" id="PRU00278"/>
    </source>
</evidence>
<name>A0A974NX67_9SPHN</name>
<evidence type="ECO:0000256" key="12">
    <source>
        <dbReference type="ARBA" id="ARBA00040743"/>
    </source>
</evidence>
<comment type="subcellular location">
    <subcellularLocation>
        <location evidence="1">Cell inner membrane</location>
        <topology evidence="1">Single-pass type II membrane protein</topology>
        <orientation evidence="1">Periplasmic side</orientation>
    </subcellularLocation>
</comment>
<keyword evidence="7" id="KW-0472">Membrane</keyword>
<keyword evidence="3" id="KW-1003">Cell membrane</keyword>
<evidence type="ECO:0000313" key="16">
    <source>
        <dbReference type="EMBL" id="QQV78528.1"/>
    </source>
</evidence>
<dbReference type="InterPro" id="IPR000297">
    <property type="entry name" value="PPIase_PpiC"/>
</dbReference>
<evidence type="ECO:0000256" key="2">
    <source>
        <dbReference type="ARBA" id="ARBA00018370"/>
    </source>
</evidence>
<reference evidence="17" key="1">
    <citation type="submission" date="2020-09" db="EMBL/GenBank/DDBJ databases">
        <title>Sphingomonas sp., a new species isolated from pork steak.</title>
        <authorList>
            <person name="Heidler von Heilborn D."/>
        </authorList>
    </citation>
    <scope>NUCLEOTIDE SEQUENCE [LARGE SCALE GENOMIC DNA]</scope>
</reference>
<evidence type="ECO:0000256" key="7">
    <source>
        <dbReference type="ARBA" id="ARBA00023136"/>
    </source>
</evidence>
<evidence type="ECO:0000256" key="5">
    <source>
        <dbReference type="ARBA" id="ARBA00022692"/>
    </source>
</evidence>
<gene>
    <name evidence="16" type="ORF">H5J25_07820</name>
</gene>
<dbReference type="InterPro" id="IPR046357">
    <property type="entry name" value="PPIase_dom_sf"/>
</dbReference>
<proteinExistence type="inferred from homology"/>
<evidence type="ECO:0000256" key="8">
    <source>
        <dbReference type="ARBA" id="ARBA00023186"/>
    </source>
</evidence>
<comment type="similarity">
    <text evidence="11">Belongs to the PpiD chaperone family.</text>
</comment>
<keyword evidence="6" id="KW-1133">Transmembrane helix</keyword>
<dbReference type="Pfam" id="PF13624">
    <property type="entry name" value="SurA_N_3"/>
    <property type="match status" value="1"/>
</dbReference>
<protein>
    <recommendedName>
        <fullName evidence="2">Parvulin-like PPIase</fullName>
    </recommendedName>
    <alternativeName>
        <fullName evidence="9">Peptidyl-prolyl cis-trans isomerase plp</fullName>
    </alternativeName>
    <alternativeName>
        <fullName evidence="12">Periplasmic chaperone PpiD</fullName>
    </alternativeName>
    <alternativeName>
        <fullName evidence="13">Periplasmic folding chaperone</fullName>
    </alternativeName>
    <alternativeName>
        <fullName evidence="10">Rotamase plp</fullName>
    </alternativeName>
</protein>
<evidence type="ECO:0000256" key="3">
    <source>
        <dbReference type="ARBA" id="ARBA00022475"/>
    </source>
</evidence>
<keyword evidence="8" id="KW-0143">Chaperone</keyword>
<evidence type="ECO:0000256" key="10">
    <source>
        <dbReference type="ARBA" id="ARBA00031484"/>
    </source>
</evidence>
<dbReference type="Gene3D" id="3.10.50.40">
    <property type="match status" value="1"/>
</dbReference>
<dbReference type="Pfam" id="PF13145">
    <property type="entry name" value="Rotamase_2"/>
    <property type="match status" value="1"/>
</dbReference>
<dbReference type="GO" id="GO:0003755">
    <property type="term" value="F:peptidyl-prolyl cis-trans isomerase activity"/>
    <property type="evidence" value="ECO:0007669"/>
    <property type="project" value="UniProtKB-KW"/>
</dbReference>
<evidence type="ECO:0000256" key="1">
    <source>
        <dbReference type="ARBA" id="ARBA00004382"/>
    </source>
</evidence>
<keyword evidence="17" id="KW-1185">Reference proteome</keyword>
<keyword evidence="14" id="KW-0413">Isomerase</keyword>
<dbReference type="PANTHER" id="PTHR47529:SF1">
    <property type="entry name" value="PERIPLASMIC CHAPERONE PPID"/>
    <property type="match status" value="1"/>
</dbReference>
<dbReference type="AlphaFoldDB" id="A0A974NX67"/>